<dbReference type="Proteomes" id="UP000502179">
    <property type="component" value="Chromosome"/>
</dbReference>
<proteinExistence type="inferred from homology"/>
<evidence type="ECO:0000256" key="2">
    <source>
        <dbReference type="ARBA" id="ARBA00022448"/>
    </source>
</evidence>
<evidence type="ECO:0000313" key="4">
    <source>
        <dbReference type="EMBL" id="QIJ70840.1"/>
    </source>
</evidence>
<dbReference type="KEGG" id="tav:G4V39_00510"/>
<dbReference type="InterPro" id="IPR036906">
    <property type="entry name" value="ATPase_V1_fsu_sf"/>
</dbReference>
<evidence type="ECO:0000256" key="3">
    <source>
        <dbReference type="ARBA" id="ARBA00023065"/>
    </source>
</evidence>
<dbReference type="Pfam" id="PF01990">
    <property type="entry name" value="ATP-synt_F"/>
    <property type="match status" value="1"/>
</dbReference>
<keyword evidence="2" id="KW-0813">Transport</keyword>
<accession>A0A6G7PT95</accession>
<sequence length="98" mass="10500">MSGKIYVIADERTYLAFALAGMAGQIVRSGAEAQEALQNLPSEVSLVLITESLAEENRLLVDNILLRPGGPLIVEIPDYKGPRPRAGVTERIAALLKG</sequence>
<protein>
    <submittedName>
        <fullName evidence="4">Uncharacterized protein</fullName>
    </submittedName>
</protein>
<dbReference type="AlphaFoldDB" id="A0A6G7PT95"/>
<dbReference type="Gene3D" id="3.40.50.10580">
    <property type="entry name" value="ATPase, V1 complex, subunit F"/>
    <property type="match status" value="1"/>
</dbReference>
<keyword evidence="5" id="KW-1185">Reference proteome</keyword>
<evidence type="ECO:0000256" key="1">
    <source>
        <dbReference type="ARBA" id="ARBA00010148"/>
    </source>
</evidence>
<organism evidence="4 5">
    <name type="scientific">Thermosulfuriphilus ammonigenes</name>
    <dbReference type="NCBI Taxonomy" id="1936021"/>
    <lineage>
        <taxon>Bacteria</taxon>
        <taxon>Pseudomonadati</taxon>
        <taxon>Thermodesulfobacteriota</taxon>
        <taxon>Thermodesulfobacteria</taxon>
        <taxon>Thermodesulfobacteriales</taxon>
        <taxon>Thermodesulfobacteriaceae</taxon>
        <taxon>Thermosulfuriphilus</taxon>
    </lineage>
</organism>
<gene>
    <name evidence="4" type="ORF">G4V39_00510</name>
</gene>
<dbReference type="GO" id="GO:0046961">
    <property type="term" value="F:proton-transporting ATPase activity, rotational mechanism"/>
    <property type="evidence" value="ECO:0007669"/>
    <property type="project" value="InterPro"/>
</dbReference>
<name>A0A6G7PT95_9BACT</name>
<comment type="similarity">
    <text evidence="1">Belongs to the V-ATPase F subunit family.</text>
</comment>
<dbReference type="EMBL" id="CP048877">
    <property type="protein sequence ID" value="QIJ70840.1"/>
    <property type="molecule type" value="Genomic_DNA"/>
</dbReference>
<reference evidence="4 5" key="1">
    <citation type="submission" date="2020-02" db="EMBL/GenBank/DDBJ databases">
        <title>Genome analysis of Thermosulfuriphilus ammonigenes ST65T, an anaerobic thermophilic chemolithoautotrophic bacterium isolated from a deep-sea hydrothermal vent.</title>
        <authorList>
            <person name="Slobodkina G."/>
            <person name="Allioux M."/>
            <person name="Merkel A."/>
            <person name="Alain K."/>
            <person name="Jebbar M."/>
            <person name="Slobodkin A."/>
        </authorList>
    </citation>
    <scope>NUCLEOTIDE SEQUENCE [LARGE SCALE GENOMIC DNA]</scope>
    <source>
        <strain evidence="4 5">ST65</strain>
    </source>
</reference>
<evidence type="ECO:0000313" key="5">
    <source>
        <dbReference type="Proteomes" id="UP000502179"/>
    </source>
</evidence>
<dbReference type="SUPFAM" id="SSF159468">
    <property type="entry name" value="AtpF-like"/>
    <property type="match status" value="1"/>
</dbReference>
<dbReference type="RefSeq" id="WP_166031063.1">
    <property type="nucleotide sequence ID" value="NZ_CP048877.1"/>
</dbReference>
<dbReference type="InterPro" id="IPR008218">
    <property type="entry name" value="ATPase_V1-cplx_f_g_su"/>
</dbReference>
<keyword evidence="3" id="KW-0406">Ion transport</keyword>